<sequence length="494" mass="53233">MHQPLAVLAIDVGSSSLRVGLFDQYGQPSGPCCRREYQLDTDVSGKATLDVEALLSALYAALDEVHSALPVGQQVTAVGISTFWHSLTAIDEQGSPLLPLLIWADSRASHEAAALKFSGMAADLHAITGCPVHSSFWPARLRWLAKHEPQAFDTAHRWVSFADLLFLRLFGKLSTSLSMASGSGMLDSNAMVWSKLALSLARIKPQTLPEISDQPSQGLLDNWATRWPQLANIPWYPAWGDGACSNIGAGALDENSLVLMLSTSGSLRRVWTADRMEIADKGQWCYRIDKHRFAGGMAMSEGGNSVAWARQMLAAMPAAELDAQVTALAPDAHGLTILPYFLGARSPDWSEGRSGAILGITAATTPVAIYRATLESVGLRFATLKQRLDAAWPGKRRLIATGGGFIKSGIWAQIVADCLGETLYLSDIDEGSLRGAALLVLEKYDDISPLEHPLQATVVPDAAAGKIYQAAQARQVAYDDAVVNVLTRRLEELS</sequence>
<dbReference type="PIRSF" id="PIRSF000538">
    <property type="entry name" value="GlpK"/>
    <property type="match status" value="1"/>
</dbReference>
<dbReference type="PANTHER" id="PTHR43095">
    <property type="entry name" value="SUGAR KINASE"/>
    <property type="match status" value="1"/>
</dbReference>
<evidence type="ECO:0000259" key="5">
    <source>
        <dbReference type="Pfam" id="PF02782"/>
    </source>
</evidence>
<gene>
    <name evidence="6" type="ORF">BTJ39_02505</name>
</gene>
<dbReference type="GO" id="GO:0016301">
    <property type="term" value="F:kinase activity"/>
    <property type="evidence" value="ECO:0007669"/>
    <property type="project" value="UniProtKB-KW"/>
</dbReference>
<dbReference type="PANTHER" id="PTHR43095:SF2">
    <property type="entry name" value="GLUCONOKINASE"/>
    <property type="match status" value="1"/>
</dbReference>
<evidence type="ECO:0000313" key="7">
    <source>
        <dbReference type="Proteomes" id="UP000190667"/>
    </source>
</evidence>
<protein>
    <recommendedName>
        <fullName evidence="8">Carbohydrate kinase</fullName>
    </recommendedName>
</protein>
<accession>A0A1S8YT45</accession>
<name>A0A1S8YT45_9GAMM</name>
<keyword evidence="3" id="KW-0418">Kinase</keyword>
<evidence type="ECO:0000256" key="1">
    <source>
        <dbReference type="ARBA" id="ARBA00009156"/>
    </source>
</evidence>
<dbReference type="Pfam" id="PF02782">
    <property type="entry name" value="FGGY_C"/>
    <property type="match status" value="1"/>
</dbReference>
<evidence type="ECO:0000256" key="2">
    <source>
        <dbReference type="ARBA" id="ARBA00022679"/>
    </source>
</evidence>
<dbReference type="GO" id="GO:0005975">
    <property type="term" value="P:carbohydrate metabolic process"/>
    <property type="evidence" value="ECO:0007669"/>
    <property type="project" value="InterPro"/>
</dbReference>
<dbReference type="InterPro" id="IPR043129">
    <property type="entry name" value="ATPase_NBD"/>
</dbReference>
<comment type="caution">
    <text evidence="6">The sequence shown here is derived from an EMBL/GenBank/DDBJ whole genome shotgun (WGS) entry which is preliminary data.</text>
</comment>
<reference evidence="6 7" key="1">
    <citation type="submission" date="2016-12" db="EMBL/GenBank/DDBJ databases">
        <title>Izhakiella australiana sp. nov. of genus Izhakiella isolated from Australian desert.</title>
        <authorList>
            <person name="Ji M."/>
        </authorList>
    </citation>
    <scope>NUCLEOTIDE SEQUENCE [LARGE SCALE GENOMIC DNA]</scope>
    <source>
        <strain evidence="6 7">D4N98</strain>
    </source>
</reference>
<keyword evidence="7" id="KW-1185">Reference proteome</keyword>
<proteinExistence type="inferred from homology"/>
<evidence type="ECO:0000259" key="4">
    <source>
        <dbReference type="Pfam" id="PF00370"/>
    </source>
</evidence>
<keyword evidence="2" id="KW-0808">Transferase</keyword>
<dbReference type="Proteomes" id="UP000190667">
    <property type="component" value="Unassembled WGS sequence"/>
</dbReference>
<dbReference type="Gene3D" id="3.30.420.40">
    <property type="match status" value="2"/>
</dbReference>
<dbReference type="InterPro" id="IPR018484">
    <property type="entry name" value="FGGY_N"/>
</dbReference>
<feature type="domain" description="Carbohydrate kinase FGGY C-terminal" evidence="5">
    <location>
        <begin position="292"/>
        <end position="439"/>
    </location>
</feature>
<dbReference type="CDD" id="cd07770">
    <property type="entry name" value="ASKHA_NBD_FGGY_GntK"/>
    <property type="match status" value="1"/>
</dbReference>
<dbReference type="RefSeq" id="WP_078001074.1">
    <property type="nucleotide sequence ID" value="NZ_MRUL01000001.1"/>
</dbReference>
<dbReference type="InterPro" id="IPR018485">
    <property type="entry name" value="FGGY_C"/>
</dbReference>
<dbReference type="InterPro" id="IPR000577">
    <property type="entry name" value="Carb_kinase_FGGY"/>
</dbReference>
<comment type="similarity">
    <text evidence="1">Belongs to the FGGY kinase family.</text>
</comment>
<dbReference type="InterPro" id="IPR050406">
    <property type="entry name" value="FGGY_Carb_Kinase"/>
</dbReference>
<dbReference type="EMBL" id="MRUL01000001">
    <property type="protein sequence ID" value="OON42045.1"/>
    <property type="molecule type" value="Genomic_DNA"/>
</dbReference>
<evidence type="ECO:0008006" key="8">
    <source>
        <dbReference type="Google" id="ProtNLM"/>
    </source>
</evidence>
<dbReference type="AlphaFoldDB" id="A0A1S8YT45"/>
<evidence type="ECO:0000256" key="3">
    <source>
        <dbReference type="ARBA" id="ARBA00022777"/>
    </source>
</evidence>
<dbReference type="SUPFAM" id="SSF53067">
    <property type="entry name" value="Actin-like ATPase domain"/>
    <property type="match status" value="2"/>
</dbReference>
<feature type="domain" description="Carbohydrate kinase FGGY N-terminal" evidence="4">
    <location>
        <begin position="7"/>
        <end position="248"/>
    </location>
</feature>
<dbReference type="OrthoDB" id="9805576at2"/>
<dbReference type="Pfam" id="PF00370">
    <property type="entry name" value="FGGY_N"/>
    <property type="match status" value="1"/>
</dbReference>
<evidence type="ECO:0000313" key="6">
    <source>
        <dbReference type="EMBL" id="OON42045.1"/>
    </source>
</evidence>
<organism evidence="6 7">
    <name type="scientific">Izhakiella australiensis</name>
    <dbReference type="NCBI Taxonomy" id="1926881"/>
    <lineage>
        <taxon>Bacteria</taxon>
        <taxon>Pseudomonadati</taxon>
        <taxon>Pseudomonadota</taxon>
        <taxon>Gammaproteobacteria</taxon>
        <taxon>Enterobacterales</taxon>
        <taxon>Erwiniaceae</taxon>
        <taxon>Izhakiella</taxon>
    </lineage>
</organism>
<dbReference type="STRING" id="1926881.BTJ39_02505"/>